<dbReference type="AlphaFoldDB" id="A0A9Q1QBR4"/>
<dbReference type="PANTHER" id="PTHR33233">
    <property type="entry name" value="ENDONUCLEASE/EXONUCLEASE/PHOSPHATASE"/>
    <property type="match status" value="1"/>
</dbReference>
<comment type="caution">
    <text evidence="1">The sequence shown here is derived from an EMBL/GenBank/DDBJ whole genome shotgun (WGS) entry which is preliminary data.</text>
</comment>
<reference evidence="1" key="1">
    <citation type="submission" date="2022-04" db="EMBL/GenBank/DDBJ databases">
        <title>Carnegiea gigantea Genome sequencing and assembly v2.</title>
        <authorList>
            <person name="Copetti D."/>
            <person name="Sanderson M.J."/>
            <person name="Burquez A."/>
            <person name="Wojciechowski M.F."/>
        </authorList>
    </citation>
    <scope>NUCLEOTIDE SEQUENCE</scope>
    <source>
        <strain evidence="1">SGP5-SGP5p</strain>
        <tissue evidence="1">Aerial part</tissue>
    </source>
</reference>
<evidence type="ECO:0000313" key="2">
    <source>
        <dbReference type="Proteomes" id="UP001153076"/>
    </source>
</evidence>
<accession>A0A9Q1QBR4</accession>
<dbReference type="PANTHER" id="PTHR33233:SF17">
    <property type="entry name" value="DUF4283 DOMAIN-CONTAINING PROTEIN"/>
    <property type="match status" value="1"/>
</dbReference>
<keyword evidence="2" id="KW-1185">Reference proteome</keyword>
<dbReference type="Proteomes" id="UP001153076">
    <property type="component" value="Unassembled WGS sequence"/>
</dbReference>
<dbReference type="OrthoDB" id="425619at2759"/>
<dbReference type="EMBL" id="JAKOGI010000382">
    <property type="protein sequence ID" value="KAJ8435839.1"/>
    <property type="molecule type" value="Genomic_DNA"/>
</dbReference>
<protein>
    <submittedName>
        <fullName evidence="1">Uncharacterized protein</fullName>
    </submittedName>
</protein>
<proteinExistence type="predicted"/>
<organism evidence="1 2">
    <name type="scientific">Carnegiea gigantea</name>
    <dbReference type="NCBI Taxonomy" id="171969"/>
    <lineage>
        <taxon>Eukaryota</taxon>
        <taxon>Viridiplantae</taxon>
        <taxon>Streptophyta</taxon>
        <taxon>Embryophyta</taxon>
        <taxon>Tracheophyta</taxon>
        <taxon>Spermatophyta</taxon>
        <taxon>Magnoliopsida</taxon>
        <taxon>eudicotyledons</taxon>
        <taxon>Gunneridae</taxon>
        <taxon>Pentapetalae</taxon>
        <taxon>Caryophyllales</taxon>
        <taxon>Cactineae</taxon>
        <taxon>Cactaceae</taxon>
        <taxon>Cactoideae</taxon>
        <taxon>Echinocereeae</taxon>
        <taxon>Carnegiea</taxon>
    </lineage>
</organism>
<evidence type="ECO:0000313" key="1">
    <source>
        <dbReference type="EMBL" id="KAJ8435839.1"/>
    </source>
</evidence>
<gene>
    <name evidence="1" type="ORF">Cgig2_003862</name>
</gene>
<name>A0A9Q1QBR4_9CARY</name>
<sequence>MGDCQLICCIGATLNFMQASVIDGTTYAKIEKDDVLLEIDYWQTAVLCSVLGSNPPIEVMEGYLERIWKSLDIDRGIASLSKLGSTLGILIKTDKHTMEKTRLSYARLLIDILVDGFFHEFIDFINDQDVIWSMSGNLSNATTVKCLATLRRNVERRLRQGGNGEKSRIILLCQERRAAPNHKEQTGNMTPKI</sequence>